<evidence type="ECO:0000313" key="1">
    <source>
        <dbReference type="EMBL" id="CAD9167199.1"/>
    </source>
</evidence>
<accession>A0A7S1RIU8</accession>
<dbReference type="AlphaFoldDB" id="A0A7S1RIU8"/>
<sequence length="340" mass="38785">MGAWATVPCRHDEDSPSAPGFKSVLSDSLEEFCTADEFYDGLWSHIRNPFMHFENIFIKERSLVEHGEEEFTVRIIYDGAKLKNFGVTKEEKDICKLHHRIVGNKKELTVVSQNMNIDGELENAGYCKLLKDPLRVEYWLIEDGERKATKLCARILEFAYIRPVLQALAKRKVKCNANHESSLQGGGLSAISEPMDEHLTYEAAFDLLQDVLKNPERPSIPGFPSVKSELKETENGWELTELEPDQFRELALTKDSTLPRKDMHYVGQVNKEDGEIILVVSMGQQLLFTVFIHFHRDPLRIESWQIADGKRQGGVPEATHLQHYVDAIITKSQGTSGYYF</sequence>
<reference evidence="1" key="1">
    <citation type="submission" date="2021-01" db="EMBL/GenBank/DDBJ databases">
        <authorList>
            <person name="Corre E."/>
            <person name="Pelletier E."/>
            <person name="Niang G."/>
            <person name="Scheremetjew M."/>
            <person name="Finn R."/>
            <person name="Kale V."/>
            <person name="Holt S."/>
            <person name="Cochrane G."/>
            <person name="Meng A."/>
            <person name="Brown T."/>
            <person name="Cohen L."/>
        </authorList>
    </citation>
    <scope>NUCLEOTIDE SEQUENCE</scope>
    <source>
        <strain evidence="1">OF101</strain>
    </source>
</reference>
<gene>
    <name evidence="1" type="ORF">ACAT0790_LOCUS43967</name>
</gene>
<organism evidence="1">
    <name type="scientific">Alexandrium catenella</name>
    <name type="common">Red tide dinoflagellate</name>
    <name type="synonym">Gonyaulax catenella</name>
    <dbReference type="NCBI Taxonomy" id="2925"/>
    <lineage>
        <taxon>Eukaryota</taxon>
        <taxon>Sar</taxon>
        <taxon>Alveolata</taxon>
        <taxon>Dinophyceae</taxon>
        <taxon>Gonyaulacales</taxon>
        <taxon>Pyrocystaceae</taxon>
        <taxon>Alexandrium</taxon>
    </lineage>
</organism>
<protein>
    <submittedName>
        <fullName evidence="1">Uncharacterized protein</fullName>
    </submittedName>
</protein>
<proteinExistence type="predicted"/>
<dbReference type="EMBL" id="HBGE01073401">
    <property type="protein sequence ID" value="CAD9167199.1"/>
    <property type="molecule type" value="Transcribed_RNA"/>
</dbReference>
<name>A0A7S1RIU8_ALECA</name>